<sequence length="98" mass="10884">MESILADLPGWARALFYVVLSVGGAVMFIISRNKPAAPPASALQSIGMELGNKEQMERLIKAVDAVAHAINDKKQSEMDDKLDELLEKIEHLPDNRRR</sequence>
<proteinExistence type="predicted"/>
<accession>A0A8J7RH83</accession>
<keyword evidence="1" id="KW-0812">Transmembrane</keyword>
<keyword evidence="3" id="KW-1185">Reference proteome</keyword>
<name>A0A8J7RH83_9HYPH</name>
<feature type="transmembrane region" description="Helical" evidence="1">
    <location>
        <begin position="12"/>
        <end position="30"/>
    </location>
</feature>
<organism evidence="2 3">
    <name type="scientific">Tianweitania sediminis</name>
    <dbReference type="NCBI Taxonomy" id="1502156"/>
    <lineage>
        <taxon>Bacteria</taxon>
        <taxon>Pseudomonadati</taxon>
        <taxon>Pseudomonadota</taxon>
        <taxon>Alphaproteobacteria</taxon>
        <taxon>Hyphomicrobiales</taxon>
        <taxon>Phyllobacteriaceae</taxon>
        <taxon>Tianweitania</taxon>
    </lineage>
</organism>
<reference evidence="2" key="1">
    <citation type="submission" date="2021-03" db="EMBL/GenBank/DDBJ databases">
        <title>Genome sequencing and assembly of Tianweitania sediminis.</title>
        <authorList>
            <person name="Chhetri G."/>
        </authorList>
    </citation>
    <scope>NUCLEOTIDE SEQUENCE</scope>
    <source>
        <strain evidence="2">Z8</strain>
    </source>
</reference>
<keyword evidence="1" id="KW-0472">Membrane</keyword>
<protein>
    <submittedName>
        <fullName evidence="2">Uncharacterized protein</fullName>
    </submittedName>
</protein>
<comment type="caution">
    <text evidence="2">The sequence shown here is derived from an EMBL/GenBank/DDBJ whole genome shotgun (WGS) entry which is preliminary data.</text>
</comment>
<dbReference type="RefSeq" id="WP_209334447.1">
    <property type="nucleotide sequence ID" value="NZ_JAGIYY010000002.1"/>
</dbReference>
<dbReference type="AlphaFoldDB" id="A0A8J7RH83"/>
<evidence type="ECO:0000313" key="3">
    <source>
        <dbReference type="Proteomes" id="UP000666240"/>
    </source>
</evidence>
<dbReference type="Proteomes" id="UP000666240">
    <property type="component" value="Unassembled WGS sequence"/>
</dbReference>
<evidence type="ECO:0000256" key="1">
    <source>
        <dbReference type="SAM" id="Phobius"/>
    </source>
</evidence>
<dbReference type="EMBL" id="JAGIYY010000002">
    <property type="protein sequence ID" value="MBP0438401.1"/>
    <property type="molecule type" value="Genomic_DNA"/>
</dbReference>
<gene>
    <name evidence="2" type="ORF">J5Y06_07045</name>
</gene>
<keyword evidence="1" id="KW-1133">Transmembrane helix</keyword>
<evidence type="ECO:0000313" key="2">
    <source>
        <dbReference type="EMBL" id="MBP0438401.1"/>
    </source>
</evidence>